<reference evidence="1 2" key="2">
    <citation type="submission" date="2011-11" db="EMBL/GenBank/DDBJ databases">
        <authorList>
            <consortium name="US DOE Joint Genome Institute"/>
            <person name="Lucas S."/>
            <person name="Han J."/>
            <person name="Lapidus A."/>
            <person name="Cheng J.-F."/>
            <person name="Goodwin L."/>
            <person name="Pitluck S."/>
            <person name="Peters L."/>
            <person name="Ovchinnikova G."/>
            <person name="Zhang X."/>
            <person name="Detter J.C."/>
            <person name="Han C."/>
            <person name="Tapia R."/>
            <person name="Land M."/>
            <person name="Hauser L."/>
            <person name="Kyrpides N."/>
            <person name="Ivanova N."/>
            <person name="Pagani I."/>
            <person name="Vogl K."/>
            <person name="Liu Z."/>
            <person name="Overmann J."/>
            <person name="Frigaard N.-U."/>
            <person name="Bryant D."/>
            <person name="Woyke T."/>
        </authorList>
    </citation>
    <scope>NUCLEOTIDE SEQUENCE [LARGE SCALE GENOMIC DNA]</scope>
    <source>
        <strain evidence="1 2">970</strain>
    </source>
</reference>
<dbReference type="SUPFAM" id="SSF53850">
    <property type="entry name" value="Periplasmic binding protein-like II"/>
    <property type="match status" value="1"/>
</dbReference>
<accession>H8Z8I5</accession>
<name>H8Z8I5_9GAMM</name>
<dbReference type="Gene3D" id="3.40.190.10">
    <property type="entry name" value="Periplasmic binding protein-like II"/>
    <property type="match status" value="1"/>
</dbReference>
<dbReference type="eggNOG" id="COG0715">
    <property type="taxonomic scope" value="Bacteria"/>
</dbReference>
<dbReference type="HOGENOM" id="CLU_028871_10_4_6"/>
<dbReference type="RefSeq" id="WP_009151619.1">
    <property type="nucleotide sequence ID" value="NZ_CP121471.1"/>
</dbReference>
<organism evidence="1 2">
    <name type="scientific">Thiorhodovibrio frisius</name>
    <dbReference type="NCBI Taxonomy" id="631362"/>
    <lineage>
        <taxon>Bacteria</taxon>
        <taxon>Pseudomonadati</taxon>
        <taxon>Pseudomonadota</taxon>
        <taxon>Gammaproteobacteria</taxon>
        <taxon>Chromatiales</taxon>
        <taxon>Chromatiaceae</taxon>
        <taxon>Thiorhodovibrio</taxon>
    </lineage>
</organism>
<reference evidence="2" key="1">
    <citation type="submission" date="2011-06" db="EMBL/GenBank/DDBJ databases">
        <authorList>
            <consortium name="US DOE Joint Genome Institute (JGI-PGF)"/>
            <person name="Lucas S."/>
            <person name="Han J."/>
            <person name="Lapidus A."/>
            <person name="Cheng J.-F."/>
            <person name="Goodwin L."/>
            <person name="Pitluck S."/>
            <person name="Peters L."/>
            <person name="Land M.L."/>
            <person name="Hauser L."/>
            <person name="Vogl K."/>
            <person name="Liu Z."/>
            <person name="Overmann J."/>
            <person name="Frigaard N.-U."/>
            <person name="Bryant D.A."/>
            <person name="Woyke T.J."/>
        </authorList>
    </citation>
    <scope>NUCLEOTIDE SEQUENCE [LARGE SCALE GENOMIC DNA]</scope>
    <source>
        <strain evidence="2">970</strain>
    </source>
</reference>
<protein>
    <submittedName>
        <fullName evidence="1">ABC-type nitrate/sulfonate/bicarbonate transport system, periplasmic component</fullName>
    </submittedName>
</protein>
<dbReference type="STRING" id="631362.Thi970DRAFT_04908"/>
<dbReference type="PANTHER" id="PTHR30024">
    <property type="entry name" value="ALIPHATIC SULFONATES-BINDING PROTEIN-RELATED"/>
    <property type="match status" value="1"/>
</dbReference>
<evidence type="ECO:0000313" key="1">
    <source>
        <dbReference type="EMBL" id="EIC19390.1"/>
    </source>
</evidence>
<evidence type="ECO:0000313" key="2">
    <source>
        <dbReference type="Proteomes" id="UP000002964"/>
    </source>
</evidence>
<dbReference type="Pfam" id="PF13379">
    <property type="entry name" value="NMT1_2"/>
    <property type="match status" value="1"/>
</dbReference>
<dbReference type="Proteomes" id="UP000002964">
    <property type="component" value="Unassembled WGS sequence"/>
</dbReference>
<dbReference type="AlphaFoldDB" id="H8Z8I5"/>
<keyword evidence="2" id="KW-1185">Reference proteome</keyword>
<gene>
    <name evidence="1" type="ORF">Thi970DRAFT_04908</name>
</gene>
<dbReference type="PANTHER" id="PTHR30024:SF42">
    <property type="entry name" value="ALIPHATIC SULFONATES-BINDING PROTEIN-RELATED"/>
    <property type="match status" value="1"/>
</dbReference>
<dbReference type="EMBL" id="JH603171">
    <property type="protein sequence ID" value="EIC19390.1"/>
    <property type="molecule type" value="Genomic_DNA"/>
</dbReference>
<sequence>MSSDPNWLWNFPASGWRRLSLLTAVCGLAIGLLLSGGCQDGASGPPELRIGHAPHDHHAALFLAASAPDQIRTADGVHLAEREFATRYDLVQDNRILAHLLIDSSTGGIGLIRRLAEDQLDLSFGGVPAMLDQIDQGMPIRILAPAMRDGAGLVVASELPVTNWSEFIAYAHTRKKPLRIGYKASLSVQNLVFEQQLADAGIPFSKTPETTDVQADVQVMLINLSGPQNLVPALDHGLIDGFVSMQPYLALAQSSGTGRLVALISGMEQKGAPGVAYPCCAIAARDAALAEHPALVEQFLALMRIATERLIENPAAHAEIVARWLGTTPELERQSLPTTAYVAEPDADWHQGMIDWIALLRGQGILDALLTQPLDANRLPERIDPRAAVTEPEGRDP</sequence>
<dbReference type="OrthoDB" id="5516036at2"/>
<proteinExistence type="predicted"/>